<evidence type="ECO:0000313" key="3">
    <source>
        <dbReference type="Proteomes" id="UP000664859"/>
    </source>
</evidence>
<reference evidence="2" key="1">
    <citation type="submission" date="2021-02" db="EMBL/GenBank/DDBJ databases">
        <title>First Annotated Genome of the Yellow-green Alga Tribonema minus.</title>
        <authorList>
            <person name="Mahan K.M."/>
        </authorList>
    </citation>
    <scope>NUCLEOTIDE SEQUENCE</scope>
    <source>
        <strain evidence="2">UTEX B ZZ1240</strain>
    </source>
</reference>
<feature type="region of interest" description="Disordered" evidence="1">
    <location>
        <begin position="1"/>
        <end position="91"/>
    </location>
</feature>
<feature type="compositionally biased region" description="Basic residues" evidence="1">
    <location>
        <begin position="39"/>
        <end position="49"/>
    </location>
</feature>
<proteinExistence type="predicted"/>
<evidence type="ECO:0000256" key="1">
    <source>
        <dbReference type="SAM" id="MobiDB-lite"/>
    </source>
</evidence>
<feature type="compositionally biased region" description="Basic residues" evidence="1">
    <location>
        <begin position="78"/>
        <end position="89"/>
    </location>
</feature>
<dbReference type="AlphaFoldDB" id="A0A836CLE1"/>
<protein>
    <submittedName>
        <fullName evidence="2">Uncharacterized protein</fullName>
    </submittedName>
</protein>
<accession>A0A836CLE1</accession>
<organism evidence="2 3">
    <name type="scientific">Tribonema minus</name>
    <dbReference type="NCBI Taxonomy" id="303371"/>
    <lineage>
        <taxon>Eukaryota</taxon>
        <taxon>Sar</taxon>
        <taxon>Stramenopiles</taxon>
        <taxon>Ochrophyta</taxon>
        <taxon>PX clade</taxon>
        <taxon>Xanthophyceae</taxon>
        <taxon>Tribonematales</taxon>
        <taxon>Tribonemataceae</taxon>
        <taxon>Tribonema</taxon>
    </lineage>
</organism>
<name>A0A836CLE1_9STRA</name>
<comment type="caution">
    <text evidence="2">The sequence shown here is derived from an EMBL/GenBank/DDBJ whole genome shotgun (WGS) entry which is preliminary data.</text>
</comment>
<gene>
    <name evidence="2" type="ORF">JKP88DRAFT_251966</name>
</gene>
<feature type="region of interest" description="Disordered" evidence="1">
    <location>
        <begin position="135"/>
        <end position="158"/>
    </location>
</feature>
<keyword evidence="3" id="KW-1185">Reference proteome</keyword>
<feature type="compositionally biased region" description="Low complexity" evidence="1">
    <location>
        <begin position="135"/>
        <end position="151"/>
    </location>
</feature>
<sequence>MRGEPAVAAQRANVPSRMRCSRLVPTSASRPNVGNPPAPRRRATARRAWRGAAPRRAASRRASSPRAARCTADVLRRSSSRRARRRRAASCRASLRRATACSATAAARTRRRCRASSRRAARRRTAHWMTVALRRQSSAAGRAASSHTARAPGGAQRGVLGPCGGGAAARDVAAEHCRRRVVLQAAHYIFVRHTRRPLQLEVDDAAQLALERRVQDLMVAAAAEGQAHRGRVPRRCGGAARRRTRAVDAGSSCKHIYVQLF</sequence>
<dbReference type="Proteomes" id="UP000664859">
    <property type="component" value="Unassembled WGS sequence"/>
</dbReference>
<feature type="compositionally biased region" description="Low complexity" evidence="1">
    <location>
        <begin position="50"/>
        <end position="69"/>
    </location>
</feature>
<dbReference type="EMBL" id="JAFCMP010000027">
    <property type="protein sequence ID" value="KAG5190855.1"/>
    <property type="molecule type" value="Genomic_DNA"/>
</dbReference>
<evidence type="ECO:0000313" key="2">
    <source>
        <dbReference type="EMBL" id="KAG5190855.1"/>
    </source>
</evidence>